<organism evidence="1 2">
    <name type="scientific">Microlunatus soli</name>
    <dbReference type="NCBI Taxonomy" id="630515"/>
    <lineage>
        <taxon>Bacteria</taxon>
        <taxon>Bacillati</taxon>
        <taxon>Actinomycetota</taxon>
        <taxon>Actinomycetes</taxon>
        <taxon>Propionibacteriales</taxon>
        <taxon>Propionibacteriaceae</taxon>
        <taxon>Microlunatus</taxon>
    </lineage>
</organism>
<gene>
    <name evidence="1" type="ORF">SAMN04489812_4153</name>
</gene>
<sequence length="307" mass="33573">MIMTTRPATPYALIVGWDGVRHDLLPELELPTLSAVAEQGFLIGTTMPEESEAKTSTAPGWSTNLTGVWPAKHGITDNEPMPNHFDRYPHLLQRLLTDQPDRQTLACVCAAMLGSTKGPGPILAGGVSTLIFHDVRTHPLGPIGRDPLVAEDARHQLRHRDYALSFVYFASTDKTAHLEGVGPRYRDAIRQEDSWTGALIDAVRRRPTFSDEDWLVVITTDHGHRDEGGHGGNSWQERQSFLAMARLDADLGFTPPAAVSNVDLAPTVLRHLGVTVEADWDLDGVALQQPSTTVDAGFAEPRLRPGC</sequence>
<name>A0A1H1XMQ2_9ACTN</name>
<proteinExistence type="predicted"/>
<evidence type="ECO:0000313" key="1">
    <source>
        <dbReference type="EMBL" id="SDT10472.1"/>
    </source>
</evidence>
<protein>
    <submittedName>
        <fullName evidence="1">Type I phosphodiesterase / nucleotide pyrophosphatase</fullName>
    </submittedName>
</protein>
<dbReference type="AlphaFoldDB" id="A0A1H1XMQ2"/>
<dbReference type="OrthoDB" id="1956004at2"/>
<dbReference type="EMBL" id="LT629772">
    <property type="protein sequence ID" value="SDT10472.1"/>
    <property type="molecule type" value="Genomic_DNA"/>
</dbReference>
<reference evidence="1 2" key="1">
    <citation type="submission" date="2016-10" db="EMBL/GenBank/DDBJ databases">
        <authorList>
            <person name="de Groot N.N."/>
        </authorList>
    </citation>
    <scope>NUCLEOTIDE SEQUENCE [LARGE SCALE GENOMIC DNA]</scope>
    <source>
        <strain evidence="1 2">DSM 21800</strain>
    </source>
</reference>
<dbReference type="Gene3D" id="3.40.720.10">
    <property type="entry name" value="Alkaline Phosphatase, subunit A"/>
    <property type="match status" value="2"/>
</dbReference>
<dbReference type="PANTHER" id="PTHR10151:SF120">
    <property type="entry name" value="BIS(5'-ADENOSYL)-TRIPHOSPHATASE"/>
    <property type="match status" value="1"/>
</dbReference>
<dbReference type="Proteomes" id="UP000199103">
    <property type="component" value="Chromosome I"/>
</dbReference>
<dbReference type="SUPFAM" id="SSF53649">
    <property type="entry name" value="Alkaline phosphatase-like"/>
    <property type="match status" value="1"/>
</dbReference>
<dbReference type="InterPro" id="IPR002591">
    <property type="entry name" value="Phosphodiest/P_Trfase"/>
</dbReference>
<dbReference type="PANTHER" id="PTHR10151">
    <property type="entry name" value="ECTONUCLEOTIDE PYROPHOSPHATASE/PHOSPHODIESTERASE"/>
    <property type="match status" value="1"/>
</dbReference>
<dbReference type="STRING" id="630515.SAMN04489812_4153"/>
<dbReference type="InterPro" id="IPR017850">
    <property type="entry name" value="Alkaline_phosphatase_core_sf"/>
</dbReference>
<evidence type="ECO:0000313" key="2">
    <source>
        <dbReference type="Proteomes" id="UP000199103"/>
    </source>
</evidence>
<accession>A0A1H1XMQ2</accession>
<dbReference type="GO" id="GO:0016787">
    <property type="term" value="F:hydrolase activity"/>
    <property type="evidence" value="ECO:0007669"/>
    <property type="project" value="UniProtKB-ARBA"/>
</dbReference>
<dbReference type="Pfam" id="PF01663">
    <property type="entry name" value="Phosphodiest"/>
    <property type="match status" value="2"/>
</dbReference>
<keyword evidence="2" id="KW-1185">Reference proteome</keyword>